<keyword evidence="10" id="KW-1185">Reference proteome</keyword>
<evidence type="ECO:0000256" key="4">
    <source>
        <dbReference type="ARBA" id="ARBA00022989"/>
    </source>
</evidence>
<sequence>MEANTRWVAVTAVAPVAWGANYFVTQAFLPADHPLYGAALRALPAGLVLLALCRRRPRGAWWGRSAVLGLLNVSVFFVLVFAASQLLPTSVAATVMAVSPLVMLLAAWVLVAERPGAAHLAGAAIGLGGVCLMLLGGAGGISVPGILASAAAVVVSSFGHILTKRWNTGGERTADGATGAADAAGAADAGVLASTAWQLTAGGLLLLPVAVAVEGAPPPVSPSSFLAFCYVGLVATALAFAAWFAGLRRLPAGTVGLIGLLNPVTGVLLGTVVAGEVLTGRQLGGLALVLAGVALGRPGGKGRRAGRPHRRDTAGPGGAPRADDCAVGSRQPRAFRWTVPTRRCSVVPGSAGWRSRPAEPGDGGADQPVSGGRTAPVVRRRIRGQGWRERGARRGQ</sequence>
<feature type="transmembrane region" description="Helical" evidence="7">
    <location>
        <begin position="225"/>
        <end position="245"/>
    </location>
</feature>
<dbReference type="InterPro" id="IPR050638">
    <property type="entry name" value="AA-Vitamin_Transporters"/>
</dbReference>
<feature type="transmembrane region" description="Helical" evidence="7">
    <location>
        <begin position="141"/>
        <end position="162"/>
    </location>
</feature>
<feature type="transmembrane region" description="Helical" evidence="7">
    <location>
        <begin position="283"/>
        <end position="300"/>
    </location>
</feature>
<evidence type="ECO:0000256" key="2">
    <source>
        <dbReference type="ARBA" id="ARBA00007362"/>
    </source>
</evidence>
<feature type="region of interest" description="Disordered" evidence="6">
    <location>
        <begin position="346"/>
        <end position="396"/>
    </location>
</feature>
<evidence type="ECO:0000256" key="5">
    <source>
        <dbReference type="ARBA" id="ARBA00023136"/>
    </source>
</evidence>
<evidence type="ECO:0000313" key="9">
    <source>
        <dbReference type="EMBL" id="GHI14014.1"/>
    </source>
</evidence>
<dbReference type="Gene3D" id="1.10.3730.20">
    <property type="match status" value="1"/>
</dbReference>
<feature type="transmembrane region" description="Helical" evidence="7">
    <location>
        <begin position="35"/>
        <end position="53"/>
    </location>
</feature>
<gene>
    <name evidence="9" type="ORF">Scinn_34770</name>
</gene>
<protein>
    <recommendedName>
        <fullName evidence="8">EamA domain-containing protein</fullName>
    </recommendedName>
</protein>
<name>A0ABQ3NMR1_STRVG</name>
<evidence type="ECO:0000256" key="1">
    <source>
        <dbReference type="ARBA" id="ARBA00004141"/>
    </source>
</evidence>
<dbReference type="Proteomes" id="UP000660554">
    <property type="component" value="Unassembled WGS sequence"/>
</dbReference>
<accession>A0ABQ3NMR1</accession>
<dbReference type="EMBL" id="BNDV01000008">
    <property type="protein sequence ID" value="GHI14014.1"/>
    <property type="molecule type" value="Genomic_DNA"/>
</dbReference>
<feature type="transmembrane region" description="Helical" evidence="7">
    <location>
        <begin position="257"/>
        <end position="277"/>
    </location>
</feature>
<evidence type="ECO:0000256" key="6">
    <source>
        <dbReference type="SAM" id="MobiDB-lite"/>
    </source>
</evidence>
<keyword evidence="4 7" id="KW-1133">Transmembrane helix</keyword>
<feature type="transmembrane region" description="Helical" evidence="7">
    <location>
        <begin position="65"/>
        <end position="84"/>
    </location>
</feature>
<comment type="subcellular location">
    <subcellularLocation>
        <location evidence="1">Membrane</location>
        <topology evidence="1">Multi-pass membrane protein</topology>
    </subcellularLocation>
</comment>
<comment type="similarity">
    <text evidence="2">Belongs to the EamA transporter family.</text>
</comment>
<dbReference type="InterPro" id="IPR000620">
    <property type="entry name" value="EamA_dom"/>
</dbReference>
<evidence type="ECO:0000313" key="10">
    <source>
        <dbReference type="Proteomes" id="UP000660554"/>
    </source>
</evidence>
<feature type="compositionally biased region" description="Basic residues" evidence="6">
    <location>
        <begin position="300"/>
        <end position="310"/>
    </location>
</feature>
<dbReference type="InterPro" id="IPR037185">
    <property type="entry name" value="EmrE-like"/>
</dbReference>
<evidence type="ECO:0000256" key="3">
    <source>
        <dbReference type="ARBA" id="ARBA00022692"/>
    </source>
</evidence>
<feature type="domain" description="EamA" evidence="8">
    <location>
        <begin position="186"/>
        <end position="295"/>
    </location>
</feature>
<dbReference type="SUPFAM" id="SSF103481">
    <property type="entry name" value="Multidrug resistance efflux transporter EmrE"/>
    <property type="match status" value="2"/>
</dbReference>
<feature type="domain" description="EamA" evidence="8">
    <location>
        <begin position="7"/>
        <end position="134"/>
    </location>
</feature>
<feature type="region of interest" description="Disordered" evidence="6">
    <location>
        <begin position="299"/>
        <end position="329"/>
    </location>
</feature>
<proteinExistence type="inferred from homology"/>
<evidence type="ECO:0000256" key="7">
    <source>
        <dbReference type="SAM" id="Phobius"/>
    </source>
</evidence>
<dbReference type="Pfam" id="PF00892">
    <property type="entry name" value="EamA"/>
    <property type="match status" value="2"/>
</dbReference>
<feature type="compositionally biased region" description="Basic and acidic residues" evidence="6">
    <location>
        <begin position="386"/>
        <end position="396"/>
    </location>
</feature>
<evidence type="ECO:0000259" key="8">
    <source>
        <dbReference type="Pfam" id="PF00892"/>
    </source>
</evidence>
<comment type="caution">
    <text evidence="9">The sequence shown here is derived from an EMBL/GenBank/DDBJ whole genome shotgun (WGS) entry which is preliminary data.</text>
</comment>
<feature type="transmembrane region" description="Helical" evidence="7">
    <location>
        <begin position="117"/>
        <end position="135"/>
    </location>
</feature>
<feature type="transmembrane region" description="Helical" evidence="7">
    <location>
        <begin position="90"/>
        <end position="110"/>
    </location>
</feature>
<dbReference type="PANTHER" id="PTHR32322:SF2">
    <property type="entry name" value="EAMA DOMAIN-CONTAINING PROTEIN"/>
    <property type="match status" value="1"/>
</dbReference>
<dbReference type="PANTHER" id="PTHR32322">
    <property type="entry name" value="INNER MEMBRANE TRANSPORTER"/>
    <property type="match status" value="1"/>
</dbReference>
<feature type="transmembrane region" description="Helical" evidence="7">
    <location>
        <begin position="196"/>
        <end position="213"/>
    </location>
</feature>
<keyword evidence="3 7" id="KW-0812">Transmembrane</keyword>
<reference evidence="10" key="1">
    <citation type="submission" date="2020-09" db="EMBL/GenBank/DDBJ databases">
        <title>Whole genome shotgun sequence of Streptomyces cinnamonensis NBRC 15873.</title>
        <authorList>
            <person name="Komaki H."/>
            <person name="Tamura T."/>
        </authorList>
    </citation>
    <scope>NUCLEOTIDE SEQUENCE [LARGE SCALE GENOMIC DNA]</scope>
    <source>
        <strain evidence="10">NBRC 15873</strain>
    </source>
</reference>
<keyword evidence="5 7" id="KW-0472">Membrane</keyword>
<organism evidence="9 10">
    <name type="scientific">Streptomyces virginiae</name>
    <name type="common">Streptomyces cinnamonensis</name>
    <dbReference type="NCBI Taxonomy" id="1961"/>
    <lineage>
        <taxon>Bacteria</taxon>
        <taxon>Bacillati</taxon>
        <taxon>Actinomycetota</taxon>
        <taxon>Actinomycetes</taxon>
        <taxon>Kitasatosporales</taxon>
        <taxon>Streptomycetaceae</taxon>
        <taxon>Streptomyces</taxon>
    </lineage>
</organism>